<dbReference type="Proteomes" id="UP000502706">
    <property type="component" value="Chromosome"/>
</dbReference>
<dbReference type="Pfam" id="PF00583">
    <property type="entry name" value="Acetyltransf_1"/>
    <property type="match status" value="1"/>
</dbReference>
<dbReference type="EMBL" id="CP045121">
    <property type="protein sequence ID" value="QIN79500.1"/>
    <property type="molecule type" value="Genomic_DNA"/>
</dbReference>
<evidence type="ECO:0000259" key="3">
    <source>
        <dbReference type="PROSITE" id="PS51186"/>
    </source>
</evidence>
<evidence type="ECO:0000313" key="4">
    <source>
        <dbReference type="EMBL" id="QIN79500.1"/>
    </source>
</evidence>
<evidence type="ECO:0000256" key="1">
    <source>
        <dbReference type="ARBA" id="ARBA00022679"/>
    </source>
</evidence>
<reference evidence="4 5" key="1">
    <citation type="submission" date="2019-10" db="EMBL/GenBank/DDBJ databases">
        <title>Rubrobacter sp nov SCSIO 52915 isolated from a deep-sea sediment in the South China Sea.</title>
        <authorList>
            <person name="Chen R.W."/>
        </authorList>
    </citation>
    <scope>NUCLEOTIDE SEQUENCE [LARGE SCALE GENOMIC DNA]</scope>
    <source>
        <strain evidence="4 5">SCSIO 52915</strain>
    </source>
</reference>
<dbReference type="InterPro" id="IPR000182">
    <property type="entry name" value="GNAT_dom"/>
</dbReference>
<gene>
    <name evidence="4" type="ORF">GBA65_14330</name>
</gene>
<dbReference type="Gene3D" id="3.40.630.30">
    <property type="match status" value="1"/>
</dbReference>
<dbReference type="GO" id="GO:0016747">
    <property type="term" value="F:acyltransferase activity, transferring groups other than amino-acyl groups"/>
    <property type="evidence" value="ECO:0007669"/>
    <property type="project" value="InterPro"/>
</dbReference>
<dbReference type="PROSITE" id="PS51186">
    <property type="entry name" value="GNAT"/>
    <property type="match status" value="1"/>
</dbReference>
<keyword evidence="2" id="KW-0012">Acyltransferase</keyword>
<evidence type="ECO:0000313" key="5">
    <source>
        <dbReference type="Proteomes" id="UP000502706"/>
    </source>
</evidence>
<sequence>MGQGHDNASGYAIRAGRRDDAAAAAALWMRSAEEHTAYDDVYATSPDAEKIMRRFLADLSSSAHSCLFVAESDGEVVGFLSGEIREGSPAFSPKTWAAVEDIYVTQEHRSRGVGRSLLDACAGWARDKGADGVSLQVAAGNERARKFYDELGFREVSVYEVREF</sequence>
<keyword evidence="5" id="KW-1185">Reference proteome</keyword>
<protein>
    <submittedName>
        <fullName evidence="4">GNAT family N-acetyltransferase</fullName>
    </submittedName>
</protein>
<dbReference type="KEGG" id="rmar:GBA65_14330"/>
<dbReference type="InterPro" id="IPR050832">
    <property type="entry name" value="Bact_Acetyltransf"/>
</dbReference>
<dbReference type="InterPro" id="IPR016181">
    <property type="entry name" value="Acyl_CoA_acyltransferase"/>
</dbReference>
<dbReference type="AlphaFoldDB" id="A0A6G8PZ99"/>
<dbReference type="PANTHER" id="PTHR43877">
    <property type="entry name" value="AMINOALKYLPHOSPHONATE N-ACETYLTRANSFERASE-RELATED-RELATED"/>
    <property type="match status" value="1"/>
</dbReference>
<feature type="domain" description="N-acetyltransferase" evidence="3">
    <location>
        <begin position="11"/>
        <end position="164"/>
    </location>
</feature>
<dbReference type="CDD" id="cd04301">
    <property type="entry name" value="NAT_SF"/>
    <property type="match status" value="1"/>
</dbReference>
<organism evidence="4 5">
    <name type="scientific">Rubrobacter marinus</name>
    <dbReference type="NCBI Taxonomy" id="2653852"/>
    <lineage>
        <taxon>Bacteria</taxon>
        <taxon>Bacillati</taxon>
        <taxon>Actinomycetota</taxon>
        <taxon>Rubrobacteria</taxon>
        <taxon>Rubrobacterales</taxon>
        <taxon>Rubrobacteraceae</taxon>
        <taxon>Rubrobacter</taxon>
    </lineage>
</organism>
<name>A0A6G8PZ99_9ACTN</name>
<accession>A0A6G8PZ99</accession>
<keyword evidence="1 4" id="KW-0808">Transferase</keyword>
<dbReference type="RefSeq" id="WP_166397165.1">
    <property type="nucleotide sequence ID" value="NZ_CP045121.1"/>
</dbReference>
<evidence type="ECO:0000256" key="2">
    <source>
        <dbReference type="ARBA" id="ARBA00023315"/>
    </source>
</evidence>
<dbReference type="SUPFAM" id="SSF55729">
    <property type="entry name" value="Acyl-CoA N-acyltransferases (Nat)"/>
    <property type="match status" value="1"/>
</dbReference>
<proteinExistence type="predicted"/>